<evidence type="ECO:0000313" key="2">
    <source>
        <dbReference type="Proteomes" id="UP000779900"/>
    </source>
</evidence>
<dbReference type="Proteomes" id="UP000779900">
    <property type="component" value="Unassembled WGS sequence"/>
</dbReference>
<proteinExistence type="predicted"/>
<evidence type="ECO:0000313" key="1">
    <source>
        <dbReference type="EMBL" id="MBM3332894.1"/>
    </source>
</evidence>
<protein>
    <submittedName>
        <fullName evidence="1">Uncharacterized protein</fullName>
    </submittedName>
</protein>
<accession>A0A938BUD1</accession>
<organism evidence="1 2">
    <name type="scientific">candidate division WOR-3 bacterium</name>
    <dbReference type="NCBI Taxonomy" id="2052148"/>
    <lineage>
        <taxon>Bacteria</taxon>
        <taxon>Bacteria division WOR-3</taxon>
    </lineage>
</organism>
<dbReference type="EMBL" id="VGIR01000163">
    <property type="protein sequence ID" value="MBM3332894.1"/>
    <property type="molecule type" value="Genomic_DNA"/>
</dbReference>
<sequence length="67" mass="7568">MVFFSDAADDPEGKWKALDVGWDNTAAASITKYVMVNLTAQLLYDTEIHDKLRLKETLALGLTYKFI</sequence>
<comment type="caution">
    <text evidence="1">The sequence shown here is derived from an EMBL/GenBank/DDBJ whole genome shotgun (WGS) entry which is preliminary data.</text>
</comment>
<reference evidence="1" key="1">
    <citation type="submission" date="2019-03" db="EMBL/GenBank/DDBJ databases">
        <title>Lake Tanganyika Metagenome-Assembled Genomes (MAGs).</title>
        <authorList>
            <person name="Tran P."/>
        </authorList>
    </citation>
    <scope>NUCLEOTIDE SEQUENCE</scope>
    <source>
        <strain evidence="1">K_DeepCast_150m_m2_040</strain>
    </source>
</reference>
<gene>
    <name evidence="1" type="ORF">FJY68_13775</name>
</gene>
<dbReference type="AlphaFoldDB" id="A0A938BUD1"/>
<name>A0A938BUD1_UNCW3</name>